<feature type="transmembrane region" description="Helical" evidence="1">
    <location>
        <begin position="20"/>
        <end position="38"/>
    </location>
</feature>
<keyword evidence="1" id="KW-0812">Transmembrane</keyword>
<proteinExistence type="predicted"/>
<reference evidence="2 3" key="1">
    <citation type="submission" date="2024-01" db="EMBL/GenBank/DDBJ databases">
        <title>The genomes of 5 underutilized Papilionoideae crops provide insights into root nodulation and disease resistanc.</title>
        <authorList>
            <person name="Jiang F."/>
        </authorList>
    </citation>
    <scope>NUCLEOTIDE SEQUENCE [LARGE SCALE GENOMIC DNA]</scope>
    <source>
        <strain evidence="2">LVBAO_FW01</strain>
        <tissue evidence="2">Leaves</tissue>
    </source>
</reference>
<dbReference type="EMBL" id="JAYMYQ010000006">
    <property type="protein sequence ID" value="KAK7324888.1"/>
    <property type="molecule type" value="Genomic_DNA"/>
</dbReference>
<organism evidence="2 3">
    <name type="scientific">Canavalia gladiata</name>
    <name type="common">Sword bean</name>
    <name type="synonym">Dolichos gladiatus</name>
    <dbReference type="NCBI Taxonomy" id="3824"/>
    <lineage>
        <taxon>Eukaryota</taxon>
        <taxon>Viridiplantae</taxon>
        <taxon>Streptophyta</taxon>
        <taxon>Embryophyta</taxon>
        <taxon>Tracheophyta</taxon>
        <taxon>Spermatophyta</taxon>
        <taxon>Magnoliopsida</taxon>
        <taxon>eudicotyledons</taxon>
        <taxon>Gunneridae</taxon>
        <taxon>Pentapetalae</taxon>
        <taxon>rosids</taxon>
        <taxon>fabids</taxon>
        <taxon>Fabales</taxon>
        <taxon>Fabaceae</taxon>
        <taxon>Papilionoideae</taxon>
        <taxon>50 kb inversion clade</taxon>
        <taxon>NPAAA clade</taxon>
        <taxon>indigoferoid/millettioid clade</taxon>
        <taxon>Phaseoleae</taxon>
        <taxon>Canavalia</taxon>
    </lineage>
</organism>
<comment type="caution">
    <text evidence="2">The sequence shown here is derived from an EMBL/GenBank/DDBJ whole genome shotgun (WGS) entry which is preliminary data.</text>
</comment>
<evidence type="ECO:0000313" key="3">
    <source>
        <dbReference type="Proteomes" id="UP001367508"/>
    </source>
</evidence>
<keyword evidence="1" id="KW-1133">Transmembrane helix</keyword>
<gene>
    <name evidence="2" type="ORF">VNO77_28796</name>
</gene>
<dbReference type="Proteomes" id="UP001367508">
    <property type="component" value="Unassembled WGS sequence"/>
</dbReference>
<sequence length="69" mass="8218">MHVLEVLFDINGHLNYCLKIFLDLLLLIYSNYLIIFIYNNEGIWVLYPLPVSWKSIKDFALPIVRLHLI</sequence>
<keyword evidence="3" id="KW-1185">Reference proteome</keyword>
<evidence type="ECO:0000256" key="1">
    <source>
        <dbReference type="SAM" id="Phobius"/>
    </source>
</evidence>
<protein>
    <submittedName>
        <fullName evidence="2">Uncharacterized protein</fullName>
    </submittedName>
</protein>
<accession>A0AAN9QBD3</accession>
<dbReference type="AlphaFoldDB" id="A0AAN9QBD3"/>
<evidence type="ECO:0000313" key="2">
    <source>
        <dbReference type="EMBL" id="KAK7324888.1"/>
    </source>
</evidence>
<name>A0AAN9QBD3_CANGL</name>
<keyword evidence="1" id="KW-0472">Membrane</keyword>